<feature type="domain" description="NfeD-like C-terminal" evidence="6">
    <location>
        <begin position="83"/>
        <end position="139"/>
    </location>
</feature>
<dbReference type="PANTHER" id="PTHR33507:SF3">
    <property type="entry name" value="INNER MEMBRANE PROTEIN YBBJ"/>
    <property type="match status" value="1"/>
</dbReference>
<proteinExistence type="predicted"/>
<keyword evidence="3 5" id="KW-1133">Transmembrane helix</keyword>
<dbReference type="SUPFAM" id="SSF141322">
    <property type="entry name" value="NfeD domain-like"/>
    <property type="match status" value="1"/>
</dbReference>
<reference evidence="7 8" key="1">
    <citation type="journal article" date="2019" name="Int. J. Syst. Evol. Microbiol.">
        <title>The Global Catalogue of Microorganisms (GCM) 10K type strain sequencing project: providing services to taxonomists for standard genome sequencing and annotation.</title>
        <authorList>
            <consortium name="The Broad Institute Genomics Platform"/>
            <consortium name="The Broad Institute Genome Sequencing Center for Infectious Disease"/>
            <person name="Wu L."/>
            <person name="Ma J."/>
        </authorList>
    </citation>
    <scope>NUCLEOTIDE SEQUENCE [LARGE SCALE GENOMIC DNA]</scope>
    <source>
        <strain evidence="7 8">JCM 16009</strain>
    </source>
</reference>
<dbReference type="InterPro" id="IPR052165">
    <property type="entry name" value="Membrane_assoc_protease"/>
</dbReference>
<evidence type="ECO:0000256" key="5">
    <source>
        <dbReference type="SAM" id="Phobius"/>
    </source>
</evidence>
<evidence type="ECO:0000256" key="3">
    <source>
        <dbReference type="ARBA" id="ARBA00022989"/>
    </source>
</evidence>
<evidence type="ECO:0000313" key="7">
    <source>
        <dbReference type="EMBL" id="GAA1831517.1"/>
    </source>
</evidence>
<evidence type="ECO:0000256" key="4">
    <source>
        <dbReference type="ARBA" id="ARBA00023136"/>
    </source>
</evidence>
<dbReference type="RefSeq" id="WP_344412228.1">
    <property type="nucleotide sequence ID" value="NZ_BAAAQK010000003.1"/>
</dbReference>
<dbReference type="Gene3D" id="2.40.50.140">
    <property type="entry name" value="Nucleic acid-binding proteins"/>
    <property type="match status" value="1"/>
</dbReference>
<dbReference type="PANTHER" id="PTHR33507">
    <property type="entry name" value="INNER MEMBRANE PROTEIN YBBJ"/>
    <property type="match status" value="1"/>
</dbReference>
<protein>
    <submittedName>
        <fullName evidence="7">NfeD family protein</fullName>
    </submittedName>
</protein>
<keyword evidence="4 5" id="KW-0472">Membrane</keyword>
<feature type="transmembrane region" description="Helical" evidence="5">
    <location>
        <begin position="44"/>
        <end position="63"/>
    </location>
</feature>
<name>A0ABN2MMX3_9PSEU</name>
<organism evidence="7 8">
    <name type="scientific">Pseudonocardia ailaonensis</name>
    <dbReference type="NCBI Taxonomy" id="367279"/>
    <lineage>
        <taxon>Bacteria</taxon>
        <taxon>Bacillati</taxon>
        <taxon>Actinomycetota</taxon>
        <taxon>Actinomycetes</taxon>
        <taxon>Pseudonocardiales</taxon>
        <taxon>Pseudonocardiaceae</taxon>
        <taxon>Pseudonocardia</taxon>
    </lineage>
</organism>
<dbReference type="InterPro" id="IPR002810">
    <property type="entry name" value="NfeD-like_C"/>
</dbReference>
<dbReference type="Pfam" id="PF01957">
    <property type="entry name" value="NfeD"/>
    <property type="match status" value="1"/>
</dbReference>
<comment type="caution">
    <text evidence="7">The sequence shown here is derived from an EMBL/GenBank/DDBJ whole genome shotgun (WGS) entry which is preliminary data.</text>
</comment>
<evidence type="ECO:0000259" key="6">
    <source>
        <dbReference type="Pfam" id="PF01957"/>
    </source>
</evidence>
<keyword evidence="2 5" id="KW-0812">Transmembrane</keyword>
<evidence type="ECO:0000256" key="2">
    <source>
        <dbReference type="ARBA" id="ARBA00022692"/>
    </source>
</evidence>
<keyword evidence="8" id="KW-1185">Reference proteome</keyword>
<dbReference type="InterPro" id="IPR012340">
    <property type="entry name" value="NA-bd_OB-fold"/>
</dbReference>
<sequence>MVPLVFLIAGLVLLAGELLAGEFVLLMLGGGALVAAGGAALGLDWLPSALLFAVASVLLLVGVRPVLKRRTHRSITGYQQHHERIVGGPAVVSRRVDGKGGRVRIGPEEWSARAFDGEQVMEPGEEVTVIRLEGATVLVLCEHRPEHEGET</sequence>
<gene>
    <name evidence="7" type="ORF">GCM10009836_06860</name>
</gene>
<comment type="subcellular location">
    <subcellularLocation>
        <location evidence="1">Membrane</location>
        <topology evidence="1">Multi-pass membrane protein</topology>
    </subcellularLocation>
</comment>
<dbReference type="EMBL" id="BAAAQK010000003">
    <property type="protein sequence ID" value="GAA1831517.1"/>
    <property type="molecule type" value="Genomic_DNA"/>
</dbReference>
<accession>A0ABN2MMX3</accession>
<evidence type="ECO:0000313" key="8">
    <source>
        <dbReference type="Proteomes" id="UP001500449"/>
    </source>
</evidence>
<evidence type="ECO:0000256" key="1">
    <source>
        <dbReference type="ARBA" id="ARBA00004141"/>
    </source>
</evidence>
<dbReference type="Proteomes" id="UP001500449">
    <property type="component" value="Unassembled WGS sequence"/>
</dbReference>